<keyword evidence="5" id="KW-0472">Membrane</keyword>
<dbReference type="RefSeq" id="XP_050947310.1">
    <property type="nucleotide sequence ID" value="XM_051091353.1"/>
</dbReference>
<keyword evidence="4" id="KW-1133">Transmembrane helix</keyword>
<evidence type="ECO:0000259" key="6">
    <source>
        <dbReference type="Pfam" id="PF12819"/>
    </source>
</evidence>
<evidence type="ECO:0000256" key="5">
    <source>
        <dbReference type="ARBA" id="ARBA00023136"/>
    </source>
</evidence>
<dbReference type="Pfam" id="PF12819">
    <property type="entry name" value="Malectin_like"/>
    <property type="match status" value="1"/>
</dbReference>
<keyword evidence="3" id="KW-0732">Signal</keyword>
<evidence type="ECO:0000256" key="1">
    <source>
        <dbReference type="ARBA" id="ARBA00004167"/>
    </source>
</evidence>
<evidence type="ECO:0000313" key="8">
    <source>
        <dbReference type="RefSeq" id="XP_050947310.1"/>
    </source>
</evidence>
<name>A0ABM3LB88_CUCME</name>
<proteinExistence type="predicted"/>
<evidence type="ECO:0000256" key="2">
    <source>
        <dbReference type="ARBA" id="ARBA00022692"/>
    </source>
</evidence>
<protein>
    <submittedName>
        <fullName evidence="8">Uncharacterized protein At1g24485-like</fullName>
    </submittedName>
</protein>
<dbReference type="PANTHER" id="PTHR45631:SF44">
    <property type="entry name" value="CARBOHYDRATE-BINDING PROTEIN OF THE ER PROTEIN"/>
    <property type="match status" value="1"/>
</dbReference>
<evidence type="ECO:0000313" key="7">
    <source>
        <dbReference type="Proteomes" id="UP001652600"/>
    </source>
</evidence>
<dbReference type="InterPro" id="IPR024788">
    <property type="entry name" value="Malectin-like_Carb-bd_dom"/>
</dbReference>
<evidence type="ECO:0000256" key="3">
    <source>
        <dbReference type="ARBA" id="ARBA00022729"/>
    </source>
</evidence>
<accession>A0ABM3LB88</accession>
<feature type="domain" description="Malectin-like" evidence="6">
    <location>
        <begin position="7"/>
        <end position="230"/>
    </location>
</feature>
<gene>
    <name evidence="8" type="primary">LOC127151466</name>
</gene>
<dbReference type="Proteomes" id="UP001652600">
    <property type="component" value="Chromosome 10"/>
</dbReference>
<keyword evidence="7" id="KW-1185">Reference proteome</keyword>
<dbReference type="PANTHER" id="PTHR45631">
    <property type="entry name" value="OS07G0107800 PROTEIN-RELATED"/>
    <property type="match status" value="1"/>
</dbReference>
<evidence type="ECO:0000256" key="4">
    <source>
        <dbReference type="ARBA" id="ARBA00022989"/>
    </source>
</evidence>
<reference evidence="8" key="1">
    <citation type="submission" date="2025-08" db="UniProtKB">
        <authorList>
            <consortium name="RefSeq"/>
        </authorList>
    </citation>
    <scope>IDENTIFICATION</scope>
    <source>
        <tissue evidence="8">Stem</tissue>
    </source>
</reference>
<organism evidence="7 8">
    <name type="scientific">Cucumis melo</name>
    <name type="common">Muskmelon</name>
    <dbReference type="NCBI Taxonomy" id="3656"/>
    <lineage>
        <taxon>Eukaryota</taxon>
        <taxon>Viridiplantae</taxon>
        <taxon>Streptophyta</taxon>
        <taxon>Embryophyta</taxon>
        <taxon>Tracheophyta</taxon>
        <taxon>Spermatophyta</taxon>
        <taxon>Magnoliopsida</taxon>
        <taxon>eudicotyledons</taxon>
        <taxon>Gunneridae</taxon>
        <taxon>Pentapetalae</taxon>
        <taxon>rosids</taxon>
        <taxon>fabids</taxon>
        <taxon>Cucurbitales</taxon>
        <taxon>Cucurbitaceae</taxon>
        <taxon>Benincaseae</taxon>
        <taxon>Cucumis</taxon>
    </lineage>
</organism>
<comment type="subcellular location">
    <subcellularLocation>
        <location evidence="1">Membrane</location>
        <topology evidence="1">Single-pass membrane protein</topology>
    </subcellularLocation>
</comment>
<sequence>MKMLAIEPTSATEIVMEELVYTSEKSGLMNLCLAERKDGGVPFISSIQAIPTGDDLYSKMESNETFRLVARINYGKDDEFDAFSIDDYERMWTSGTTPPNCQNVSAIPDSKSPENDPPLFVLQEAIESVNASSPIILTVDFSKSSSSPSQLAYFVLYFTKVLNFTSEDNRTMNIFIDSVLMSTITTSIHKCTVVTLFPVHVKASTANVTLAAANSSVPFPPLITAMEVFTKVNATNVTSDIIDIVAGDSTPSMRFTFLSFVLMLCVSVLANLT</sequence>
<dbReference type="GeneID" id="127151466"/>
<keyword evidence="2" id="KW-0812">Transmembrane</keyword>